<evidence type="ECO:0000256" key="1">
    <source>
        <dbReference type="SAM" id="MobiDB-lite"/>
    </source>
</evidence>
<gene>
    <name evidence="2" type="ORF">MNBD_GAMMA08-698</name>
</gene>
<feature type="compositionally biased region" description="Basic and acidic residues" evidence="1">
    <location>
        <begin position="47"/>
        <end position="57"/>
    </location>
</feature>
<protein>
    <submittedName>
        <fullName evidence="2">Uncharacterized protein</fullName>
    </submittedName>
</protein>
<sequence length="138" mass="14875">MKSPILILFMIFNLLAINLVSANSEFDEETVASHLLQSHTGSHHTGSHVDSHTGSHIDTMHSHASAAHNHTDNQSIATTVSCADESSCDHCCHISAHMIGFITRLSTLSTVTTSVTFDKFSEQLSSLAIAPPYHPPQA</sequence>
<organism evidence="2">
    <name type="scientific">hydrothermal vent metagenome</name>
    <dbReference type="NCBI Taxonomy" id="652676"/>
    <lineage>
        <taxon>unclassified sequences</taxon>
        <taxon>metagenomes</taxon>
        <taxon>ecological metagenomes</taxon>
    </lineage>
</organism>
<evidence type="ECO:0000313" key="2">
    <source>
        <dbReference type="EMBL" id="VAW64292.1"/>
    </source>
</evidence>
<feature type="region of interest" description="Disordered" evidence="1">
    <location>
        <begin position="38"/>
        <end position="57"/>
    </location>
</feature>
<reference evidence="2" key="1">
    <citation type="submission" date="2018-06" db="EMBL/GenBank/DDBJ databases">
        <authorList>
            <person name="Zhirakovskaya E."/>
        </authorList>
    </citation>
    <scope>NUCLEOTIDE SEQUENCE</scope>
</reference>
<proteinExistence type="predicted"/>
<dbReference type="AlphaFoldDB" id="A0A3B0XMC1"/>
<accession>A0A3B0XMC1</accession>
<name>A0A3B0XMC1_9ZZZZ</name>
<dbReference type="EMBL" id="UOFH01000279">
    <property type="protein sequence ID" value="VAW64292.1"/>
    <property type="molecule type" value="Genomic_DNA"/>
</dbReference>